<dbReference type="InterPro" id="IPR058533">
    <property type="entry name" value="Cation_efflux_TM"/>
</dbReference>
<proteinExistence type="inferred from homology"/>
<dbReference type="Proteomes" id="UP000316167">
    <property type="component" value="Unassembled WGS sequence"/>
</dbReference>
<dbReference type="GO" id="GO:0015093">
    <property type="term" value="F:ferrous iron transmembrane transporter activity"/>
    <property type="evidence" value="ECO:0007669"/>
    <property type="project" value="TreeGrafter"/>
</dbReference>
<evidence type="ECO:0000256" key="3">
    <source>
        <dbReference type="ARBA" id="ARBA00022448"/>
    </source>
</evidence>
<dbReference type="AlphaFoldDB" id="A0A562SWM7"/>
<dbReference type="SUPFAM" id="SSF160240">
    <property type="entry name" value="Cation efflux protein cytoplasmic domain-like"/>
    <property type="match status" value="1"/>
</dbReference>
<feature type="transmembrane region" description="Helical" evidence="7">
    <location>
        <begin position="79"/>
        <end position="102"/>
    </location>
</feature>
<dbReference type="PANTHER" id="PTHR43840">
    <property type="entry name" value="MITOCHONDRIAL METAL TRANSPORTER 1-RELATED"/>
    <property type="match status" value="1"/>
</dbReference>
<feature type="transmembrane region" description="Helical" evidence="7">
    <location>
        <begin position="42"/>
        <end position="58"/>
    </location>
</feature>
<sequence>MKRSDLFYIRLSFIISIFICAVKFVAWAITGSLVILSDALESIINVAAAAFAWYSIYLSNKPRDTEHPYGHGKIEFFSIGFEGAMILIAGVGILVQAVQGFIHPQNLKGLTAGLWLTVAGGAANFILGYFLVQTGKKRNSLTLTGNGKHILSDSYSSIGVLVAVVLILLTGYTWIDPLASVFAAAVIIFTGFRLMSKSVKGLMDEVDMKVVDELVDILKLNRKSEWIDVHNMRVQRFGNYYHVDCHVTMPYYYSLEQVHDELTKLDTVLNTNFQKGSIEFFIHTDPCISSSCRHCLLTECPVRKLPFQQQIEWSKENLLPNKKHAFPE</sequence>
<evidence type="ECO:0000256" key="6">
    <source>
        <dbReference type="ARBA" id="ARBA00023136"/>
    </source>
</evidence>
<evidence type="ECO:0000256" key="7">
    <source>
        <dbReference type="SAM" id="Phobius"/>
    </source>
</evidence>
<feature type="transmembrane region" description="Helical" evidence="7">
    <location>
        <begin position="178"/>
        <end position="195"/>
    </location>
</feature>
<feature type="domain" description="Cation efflux protein cytoplasmic" evidence="9">
    <location>
        <begin position="224"/>
        <end position="287"/>
    </location>
</feature>
<evidence type="ECO:0000256" key="1">
    <source>
        <dbReference type="ARBA" id="ARBA00004141"/>
    </source>
</evidence>
<comment type="similarity">
    <text evidence="2">Belongs to the cation diffusion facilitator (CDF) transporter (TC 2.A.4) family.</text>
</comment>
<keyword evidence="5 7" id="KW-1133">Transmembrane helix</keyword>
<evidence type="ECO:0000313" key="11">
    <source>
        <dbReference type="Proteomes" id="UP000316167"/>
    </source>
</evidence>
<dbReference type="NCBIfam" id="TIGR01297">
    <property type="entry name" value="CDF"/>
    <property type="match status" value="1"/>
</dbReference>
<evidence type="ECO:0000256" key="2">
    <source>
        <dbReference type="ARBA" id="ARBA00008114"/>
    </source>
</evidence>
<dbReference type="Pfam" id="PF16916">
    <property type="entry name" value="ZT_dimer"/>
    <property type="match status" value="1"/>
</dbReference>
<dbReference type="InterPro" id="IPR050291">
    <property type="entry name" value="CDF_Transporter"/>
</dbReference>
<comment type="subcellular location">
    <subcellularLocation>
        <location evidence="1">Membrane</location>
        <topology evidence="1">Multi-pass membrane protein</topology>
    </subcellularLocation>
</comment>
<keyword evidence="3" id="KW-0813">Transport</keyword>
<protein>
    <submittedName>
        <fullName evidence="10">Cation diffusion facilitator family transporter</fullName>
    </submittedName>
</protein>
<name>A0A562SWM7_9BACT</name>
<dbReference type="EMBL" id="VLLE01000002">
    <property type="protein sequence ID" value="TWI85695.1"/>
    <property type="molecule type" value="Genomic_DNA"/>
</dbReference>
<dbReference type="SUPFAM" id="SSF161111">
    <property type="entry name" value="Cation efflux protein transmembrane domain-like"/>
    <property type="match status" value="1"/>
</dbReference>
<dbReference type="Gene3D" id="1.20.1510.10">
    <property type="entry name" value="Cation efflux protein transmembrane domain"/>
    <property type="match status" value="1"/>
</dbReference>
<dbReference type="InterPro" id="IPR027470">
    <property type="entry name" value="Cation_efflux_CTD"/>
</dbReference>
<dbReference type="RefSeq" id="WP_144884795.1">
    <property type="nucleotide sequence ID" value="NZ_VLLE01000002.1"/>
</dbReference>
<dbReference type="InterPro" id="IPR027469">
    <property type="entry name" value="Cation_efflux_TMD_sf"/>
</dbReference>
<gene>
    <name evidence="10" type="ORF">IQ13_0859</name>
</gene>
<keyword evidence="4 7" id="KW-0812">Transmembrane</keyword>
<dbReference type="Pfam" id="PF01545">
    <property type="entry name" value="Cation_efflux"/>
    <property type="match status" value="1"/>
</dbReference>
<evidence type="ECO:0000259" key="8">
    <source>
        <dbReference type="Pfam" id="PF01545"/>
    </source>
</evidence>
<dbReference type="GO" id="GO:0015341">
    <property type="term" value="F:zinc efflux antiporter activity"/>
    <property type="evidence" value="ECO:0007669"/>
    <property type="project" value="TreeGrafter"/>
</dbReference>
<dbReference type="GO" id="GO:0005886">
    <property type="term" value="C:plasma membrane"/>
    <property type="evidence" value="ECO:0007669"/>
    <property type="project" value="TreeGrafter"/>
</dbReference>
<evidence type="ECO:0000256" key="5">
    <source>
        <dbReference type="ARBA" id="ARBA00022989"/>
    </source>
</evidence>
<dbReference type="GO" id="GO:0015086">
    <property type="term" value="F:cadmium ion transmembrane transporter activity"/>
    <property type="evidence" value="ECO:0007669"/>
    <property type="project" value="TreeGrafter"/>
</dbReference>
<evidence type="ECO:0000313" key="10">
    <source>
        <dbReference type="EMBL" id="TWI85695.1"/>
    </source>
</evidence>
<dbReference type="GO" id="GO:0006882">
    <property type="term" value="P:intracellular zinc ion homeostasis"/>
    <property type="evidence" value="ECO:0007669"/>
    <property type="project" value="TreeGrafter"/>
</dbReference>
<feature type="transmembrane region" description="Helical" evidence="7">
    <location>
        <begin position="7"/>
        <end position="30"/>
    </location>
</feature>
<keyword evidence="6 7" id="KW-0472">Membrane</keyword>
<comment type="caution">
    <text evidence="10">The sequence shown here is derived from an EMBL/GenBank/DDBJ whole genome shotgun (WGS) entry which is preliminary data.</text>
</comment>
<evidence type="ECO:0000259" key="9">
    <source>
        <dbReference type="Pfam" id="PF16916"/>
    </source>
</evidence>
<reference evidence="10 11" key="1">
    <citation type="journal article" date="2015" name="Stand. Genomic Sci.">
        <title>Genomic Encyclopedia of Bacterial and Archaeal Type Strains, Phase III: the genomes of soil and plant-associated and newly described type strains.</title>
        <authorList>
            <person name="Whitman W.B."/>
            <person name="Woyke T."/>
            <person name="Klenk H.P."/>
            <person name="Zhou Y."/>
            <person name="Lilburn T.G."/>
            <person name="Beck B.J."/>
            <person name="De Vos P."/>
            <person name="Vandamme P."/>
            <person name="Eisen J.A."/>
            <person name="Garrity G."/>
            <person name="Hugenholtz P."/>
            <person name="Kyrpides N.C."/>
        </authorList>
    </citation>
    <scope>NUCLEOTIDE SEQUENCE [LARGE SCALE GENOMIC DNA]</scope>
    <source>
        <strain evidence="10 11">CGMCC 1.7271</strain>
    </source>
</reference>
<organism evidence="10 11">
    <name type="scientific">Lacibacter cauensis</name>
    <dbReference type="NCBI Taxonomy" id="510947"/>
    <lineage>
        <taxon>Bacteria</taxon>
        <taxon>Pseudomonadati</taxon>
        <taxon>Bacteroidota</taxon>
        <taxon>Chitinophagia</taxon>
        <taxon>Chitinophagales</taxon>
        <taxon>Chitinophagaceae</taxon>
        <taxon>Lacibacter</taxon>
    </lineage>
</organism>
<feature type="domain" description="Cation efflux protein transmembrane" evidence="8">
    <location>
        <begin position="10"/>
        <end position="203"/>
    </location>
</feature>
<dbReference type="Gene3D" id="3.30.70.1350">
    <property type="entry name" value="Cation efflux protein, cytoplasmic domain"/>
    <property type="match status" value="1"/>
</dbReference>
<dbReference type="OrthoDB" id="9806522at2"/>
<evidence type="ECO:0000256" key="4">
    <source>
        <dbReference type="ARBA" id="ARBA00022692"/>
    </source>
</evidence>
<keyword evidence="11" id="KW-1185">Reference proteome</keyword>
<feature type="transmembrane region" description="Helical" evidence="7">
    <location>
        <begin position="153"/>
        <end position="172"/>
    </location>
</feature>
<feature type="transmembrane region" description="Helical" evidence="7">
    <location>
        <begin position="114"/>
        <end position="132"/>
    </location>
</feature>
<dbReference type="InterPro" id="IPR002524">
    <property type="entry name" value="Cation_efflux"/>
</dbReference>
<accession>A0A562SWM7</accession>
<dbReference type="PANTHER" id="PTHR43840:SF15">
    <property type="entry name" value="MITOCHONDRIAL METAL TRANSPORTER 1-RELATED"/>
    <property type="match status" value="1"/>
</dbReference>
<dbReference type="InterPro" id="IPR036837">
    <property type="entry name" value="Cation_efflux_CTD_sf"/>
</dbReference>